<reference evidence="2" key="1">
    <citation type="submission" date="2023-02" db="EMBL/GenBank/DDBJ databases">
        <title>Polaribacter ponticola sp. nov., isolated from seawater.</title>
        <authorList>
            <person name="Baek J.H."/>
            <person name="Kim J.M."/>
            <person name="Choi D.G."/>
            <person name="Jeon C.O."/>
        </authorList>
    </citation>
    <scope>NUCLEOTIDE SEQUENCE</scope>
    <source>
        <strain evidence="2">MSW5</strain>
    </source>
</reference>
<organism evidence="2 3">
    <name type="scientific">Polaribacter ponticola</name>
    <dbReference type="NCBI Taxonomy" id="2978475"/>
    <lineage>
        <taxon>Bacteria</taxon>
        <taxon>Pseudomonadati</taxon>
        <taxon>Bacteroidota</taxon>
        <taxon>Flavobacteriia</taxon>
        <taxon>Flavobacteriales</taxon>
        <taxon>Flavobacteriaceae</taxon>
    </lineage>
</organism>
<name>A0ABT5S907_9FLAO</name>
<dbReference type="Proteomes" id="UP001151478">
    <property type="component" value="Unassembled WGS sequence"/>
</dbReference>
<gene>
    <name evidence="2" type="ORF">N5A56_009260</name>
</gene>
<evidence type="ECO:0008006" key="4">
    <source>
        <dbReference type="Google" id="ProtNLM"/>
    </source>
</evidence>
<feature type="transmembrane region" description="Helical" evidence="1">
    <location>
        <begin position="82"/>
        <end position="104"/>
    </location>
</feature>
<proteinExistence type="predicted"/>
<feature type="transmembrane region" description="Helical" evidence="1">
    <location>
        <begin position="54"/>
        <end position="75"/>
    </location>
</feature>
<accession>A0ABT5S907</accession>
<comment type="caution">
    <text evidence="2">The sequence shown here is derived from an EMBL/GenBank/DDBJ whole genome shotgun (WGS) entry which is preliminary data.</text>
</comment>
<dbReference type="EMBL" id="JAOSLC020000003">
    <property type="protein sequence ID" value="MDD7914591.1"/>
    <property type="molecule type" value="Genomic_DNA"/>
</dbReference>
<keyword evidence="3" id="KW-1185">Reference proteome</keyword>
<feature type="transmembrane region" description="Helical" evidence="1">
    <location>
        <begin position="130"/>
        <end position="151"/>
    </location>
</feature>
<keyword evidence="1" id="KW-0472">Membrane</keyword>
<keyword evidence="1" id="KW-1133">Transmembrane helix</keyword>
<evidence type="ECO:0000313" key="2">
    <source>
        <dbReference type="EMBL" id="MDD7914591.1"/>
    </source>
</evidence>
<keyword evidence="1" id="KW-0812">Transmembrane</keyword>
<sequence>MIFLKQFLLTLSIAVFAIFIGSQITEGVLLVPYWQSLSASDFYAYYSKFGPSIGSFYTFLTIIAALIPIIFSFYLKIIKSIAFKYSLISSVFAILFVSSFYMYFKETNELFYLASFNDVELKKELIVWSYWHWSRVFLEIISLIFLIISLIKIPILKKK</sequence>
<dbReference type="RefSeq" id="WP_265725199.1">
    <property type="nucleotide sequence ID" value="NZ_JAOSLC020000003.1"/>
</dbReference>
<feature type="transmembrane region" description="Helical" evidence="1">
    <location>
        <begin position="7"/>
        <end position="34"/>
    </location>
</feature>
<evidence type="ECO:0000313" key="3">
    <source>
        <dbReference type="Proteomes" id="UP001151478"/>
    </source>
</evidence>
<protein>
    <recommendedName>
        <fullName evidence="4">DUF1772 domain-containing protein</fullName>
    </recommendedName>
</protein>
<evidence type="ECO:0000256" key="1">
    <source>
        <dbReference type="SAM" id="Phobius"/>
    </source>
</evidence>